<accession>A0A6J7ICS0</accession>
<reference evidence="3" key="1">
    <citation type="submission" date="2020-05" db="EMBL/GenBank/DDBJ databases">
        <authorList>
            <person name="Chiriac C."/>
            <person name="Salcher M."/>
            <person name="Ghai R."/>
            <person name="Kavagutti S V."/>
        </authorList>
    </citation>
    <scope>NUCLEOTIDE SEQUENCE</scope>
</reference>
<gene>
    <name evidence="3" type="ORF">UFOPK3564_02265</name>
</gene>
<dbReference type="GO" id="GO:0046872">
    <property type="term" value="F:metal ion binding"/>
    <property type="evidence" value="ECO:0007669"/>
    <property type="project" value="UniProtKB-KW"/>
</dbReference>
<dbReference type="InterPro" id="IPR004360">
    <property type="entry name" value="Glyas_Fos-R_dOase_dom"/>
</dbReference>
<organism evidence="3">
    <name type="scientific">freshwater metagenome</name>
    <dbReference type="NCBI Taxonomy" id="449393"/>
    <lineage>
        <taxon>unclassified sequences</taxon>
        <taxon>metagenomes</taxon>
        <taxon>ecological metagenomes</taxon>
    </lineage>
</organism>
<evidence type="ECO:0000256" key="1">
    <source>
        <dbReference type="ARBA" id="ARBA00022723"/>
    </source>
</evidence>
<dbReference type="Pfam" id="PF00903">
    <property type="entry name" value="Glyoxalase"/>
    <property type="match status" value="1"/>
</dbReference>
<protein>
    <submittedName>
        <fullName evidence="3">Unannotated protein</fullName>
    </submittedName>
</protein>
<dbReference type="PROSITE" id="PS00934">
    <property type="entry name" value="GLYOXALASE_I_1"/>
    <property type="match status" value="1"/>
</dbReference>
<sequence length="138" mass="15455">MASHLVHTCVRVRDIDASLRFYEALGFERRGRLNFETAYNVYLGLPGDGDKLELTVNDGREEPYDLGDGYNHVALVVDDLEQTLAHLKAAVGVDPEKPPFHPGGREELPHIAFVQDPDGYRIELIDAAFPTPQDPDER</sequence>
<dbReference type="EMBL" id="CAFBMK010000150">
    <property type="protein sequence ID" value="CAB4928963.1"/>
    <property type="molecule type" value="Genomic_DNA"/>
</dbReference>
<dbReference type="InterPro" id="IPR018146">
    <property type="entry name" value="Glyoxalase_1_CS"/>
</dbReference>
<evidence type="ECO:0000313" key="3">
    <source>
        <dbReference type="EMBL" id="CAB4928963.1"/>
    </source>
</evidence>
<dbReference type="GO" id="GO:0005737">
    <property type="term" value="C:cytoplasm"/>
    <property type="evidence" value="ECO:0007669"/>
    <property type="project" value="TreeGrafter"/>
</dbReference>
<evidence type="ECO:0000259" key="2">
    <source>
        <dbReference type="PROSITE" id="PS51819"/>
    </source>
</evidence>
<dbReference type="InterPro" id="IPR029068">
    <property type="entry name" value="Glyas_Bleomycin-R_OHBP_Dase"/>
</dbReference>
<feature type="domain" description="VOC" evidence="2">
    <location>
        <begin position="4"/>
        <end position="127"/>
    </location>
</feature>
<dbReference type="AlphaFoldDB" id="A0A6J7ICS0"/>
<proteinExistence type="predicted"/>
<name>A0A6J7ICS0_9ZZZZ</name>
<keyword evidence="1" id="KW-0479">Metal-binding</keyword>
<dbReference type="SUPFAM" id="SSF54593">
    <property type="entry name" value="Glyoxalase/Bleomycin resistance protein/Dihydroxybiphenyl dioxygenase"/>
    <property type="match status" value="1"/>
</dbReference>
<dbReference type="GO" id="GO:0019243">
    <property type="term" value="P:methylglyoxal catabolic process to D-lactate via S-lactoyl-glutathione"/>
    <property type="evidence" value="ECO:0007669"/>
    <property type="project" value="TreeGrafter"/>
</dbReference>
<dbReference type="Gene3D" id="3.10.180.10">
    <property type="entry name" value="2,3-Dihydroxybiphenyl 1,2-Dioxygenase, domain 1"/>
    <property type="match status" value="1"/>
</dbReference>
<dbReference type="PROSITE" id="PS51819">
    <property type="entry name" value="VOC"/>
    <property type="match status" value="1"/>
</dbReference>
<dbReference type="PANTHER" id="PTHR46036:SF5">
    <property type="entry name" value="LACTOYLGLUTATHIONE LYASE"/>
    <property type="match status" value="1"/>
</dbReference>
<dbReference type="InterPro" id="IPR037523">
    <property type="entry name" value="VOC_core"/>
</dbReference>
<dbReference type="GO" id="GO:0004462">
    <property type="term" value="F:lactoylglutathione lyase activity"/>
    <property type="evidence" value="ECO:0007669"/>
    <property type="project" value="InterPro"/>
</dbReference>
<dbReference type="PANTHER" id="PTHR46036">
    <property type="entry name" value="LACTOYLGLUTATHIONE LYASE"/>
    <property type="match status" value="1"/>
</dbReference>